<organism evidence="1">
    <name type="scientific">Prevotella amnii</name>
    <dbReference type="NCBI Taxonomy" id="419005"/>
    <lineage>
        <taxon>Bacteria</taxon>
        <taxon>Pseudomonadati</taxon>
        <taxon>Bacteroidota</taxon>
        <taxon>Bacteroidia</taxon>
        <taxon>Bacteroidales</taxon>
        <taxon>Prevotellaceae</taxon>
        <taxon>Prevotella</taxon>
    </lineage>
</organism>
<sequence length="103" mass="10974">MAIEVHRLAFPALASDLRHTDYLIAFAGGYHAEILRFLVDTFACVLHFEFGMAFGAGATFKGVAQYAVAVPLVTAVGAGDVPFLGAVAYMFNAVAVCPFNLCR</sequence>
<protein>
    <submittedName>
        <fullName evidence="1">Uncharacterized protein</fullName>
    </submittedName>
</protein>
<name>A0A134BBG9_9BACT</name>
<evidence type="ECO:0000313" key="1">
    <source>
        <dbReference type="EMBL" id="KXB77301.1"/>
    </source>
</evidence>
<dbReference type="Proteomes" id="UP000070531">
    <property type="component" value="Unassembled WGS sequence"/>
</dbReference>
<gene>
    <name evidence="1" type="ORF">HMPREF1860_01471</name>
</gene>
<dbReference type="STRING" id="419005.HMPREF1860_01471"/>
<proteinExistence type="predicted"/>
<evidence type="ECO:0000313" key="2">
    <source>
        <dbReference type="Proteomes" id="UP000070531"/>
    </source>
</evidence>
<accession>A0A134BBG9</accession>
<reference evidence="1 2" key="1">
    <citation type="submission" date="2016-01" db="EMBL/GenBank/DDBJ databases">
        <authorList>
            <person name="Oliw E.H."/>
        </authorList>
    </citation>
    <scope>NUCLEOTIDE SEQUENCE [LARGE SCALE GENOMIC DNA]</scope>
    <source>
        <strain evidence="1 2">DNF00307</strain>
    </source>
</reference>
<dbReference type="AlphaFoldDB" id="A0A134BBG9"/>
<dbReference type="EMBL" id="LSDL01000074">
    <property type="protein sequence ID" value="KXB77301.1"/>
    <property type="molecule type" value="Genomic_DNA"/>
</dbReference>
<comment type="caution">
    <text evidence="1">The sequence shown here is derived from an EMBL/GenBank/DDBJ whole genome shotgun (WGS) entry which is preliminary data.</text>
</comment>